<accession>A0A2S9XTM2</accession>
<dbReference type="Proteomes" id="UP000238823">
    <property type="component" value="Unassembled WGS sequence"/>
</dbReference>
<proteinExistence type="predicted"/>
<evidence type="ECO:0000313" key="1">
    <source>
        <dbReference type="EMBL" id="PRP96216.1"/>
    </source>
</evidence>
<protein>
    <submittedName>
        <fullName evidence="1">Uncharacterized protein</fullName>
    </submittedName>
</protein>
<dbReference type="RefSeq" id="WP_106093829.1">
    <property type="nucleotide sequence ID" value="NZ_PVNL01000135.1"/>
</dbReference>
<gene>
    <name evidence="1" type="ORF">ENSA7_70300</name>
</gene>
<dbReference type="AlphaFoldDB" id="A0A2S9XTM2"/>
<dbReference type="OrthoDB" id="5510614at2"/>
<name>A0A2S9XTM2_9BACT</name>
<dbReference type="EMBL" id="PVNL01000135">
    <property type="protein sequence ID" value="PRP96216.1"/>
    <property type="molecule type" value="Genomic_DNA"/>
</dbReference>
<evidence type="ECO:0000313" key="2">
    <source>
        <dbReference type="Proteomes" id="UP000238823"/>
    </source>
</evidence>
<organism evidence="1 2">
    <name type="scientific">Enhygromyxa salina</name>
    <dbReference type="NCBI Taxonomy" id="215803"/>
    <lineage>
        <taxon>Bacteria</taxon>
        <taxon>Pseudomonadati</taxon>
        <taxon>Myxococcota</taxon>
        <taxon>Polyangia</taxon>
        <taxon>Nannocystales</taxon>
        <taxon>Nannocystaceae</taxon>
        <taxon>Enhygromyxa</taxon>
    </lineage>
</organism>
<sequence length="199" mass="21893">MYAPGESPFHVRGSTYLGIRDHVKATLPGGLEAVFEAMPQGPHRSFVEQAFTADGWYDALTIRPLTEIIAKLEQRSWEDSLRARASDLARREHGVLGRVRMIASSPEKIAEKLQLAALERFDFGQAEIVETGRGLSKVAYHEVPQPLGAWLIASLDGHASVAISNAGGKQPKLNSRLIPQGRRGDMGLVDVRVELSWSR</sequence>
<reference evidence="1 2" key="1">
    <citation type="submission" date="2018-03" db="EMBL/GenBank/DDBJ databases">
        <title>Draft Genome Sequences of the Obligatory Marine Myxobacteria Enhygromyxa salina SWB007.</title>
        <authorList>
            <person name="Poehlein A."/>
            <person name="Moghaddam J.A."/>
            <person name="Harms H."/>
            <person name="Alanjari M."/>
            <person name="Koenig G.M."/>
            <person name="Daniel R."/>
            <person name="Schaeberle T.F."/>
        </authorList>
    </citation>
    <scope>NUCLEOTIDE SEQUENCE [LARGE SCALE GENOMIC DNA]</scope>
    <source>
        <strain evidence="1 2">SWB007</strain>
    </source>
</reference>
<comment type="caution">
    <text evidence="1">The sequence shown here is derived from an EMBL/GenBank/DDBJ whole genome shotgun (WGS) entry which is preliminary data.</text>
</comment>